<keyword evidence="3" id="KW-1185">Reference proteome</keyword>
<evidence type="ECO:0000313" key="2">
    <source>
        <dbReference type="EMBL" id="ATF25301.1"/>
    </source>
</evidence>
<evidence type="ECO:0000313" key="3">
    <source>
        <dbReference type="Proteomes" id="UP000243591"/>
    </source>
</evidence>
<dbReference type="RefSeq" id="WP_069118786.1">
    <property type="nucleotide sequence ID" value="NZ_CP023483.1"/>
</dbReference>
<keyword evidence="1" id="KW-0472">Membrane</keyword>
<sequence>MSFPTIIWVVMPLFVFILIKLLTRKKRMNFPYAYVMLVVTLSAIFFILNDLALNQWFLYLLLLCLIIGFIYVLIFNAIKKEIYIIKILKGYTKILLIVVIFSYFLTVVMWVLSFFM</sequence>
<evidence type="ECO:0000256" key="1">
    <source>
        <dbReference type="SAM" id="Phobius"/>
    </source>
</evidence>
<dbReference type="KEGG" id="bths:CNY62_02225"/>
<gene>
    <name evidence="2" type="ORF">CNY62_02225</name>
</gene>
<feature type="transmembrane region" description="Helical" evidence="1">
    <location>
        <begin position="55"/>
        <end position="74"/>
    </location>
</feature>
<dbReference type="AlphaFoldDB" id="A0A1D2L7G1"/>
<dbReference type="Proteomes" id="UP000243591">
    <property type="component" value="Chromosome"/>
</dbReference>
<dbReference type="STRING" id="2756.BFR44_01355"/>
<evidence type="ECO:0008006" key="4">
    <source>
        <dbReference type="Google" id="ProtNLM"/>
    </source>
</evidence>
<proteinExistence type="predicted"/>
<protein>
    <recommendedName>
        <fullName evidence="4">DUF3397 domain-containing protein</fullName>
    </recommendedName>
</protein>
<feature type="transmembrane region" description="Helical" evidence="1">
    <location>
        <begin position="30"/>
        <end position="49"/>
    </location>
</feature>
<dbReference type="EMBL" id="CP023483">
    <property type="protein sequence ID" value="ATF25301.1"/>
    <property type="molecule type" value="Genomic_DNA"/>
</dbReference>
<keyword evidence="1" id="KW-0812">Transmembrane</keyword>
<accession>A0A1D2L7G1</accession>
<name>A0A1D2L7G1_BROTH</name>
<reference evidence="2 3" key="1">
    <citation type="submission" date="2017-09" db="EMBL/GenBank/DDBJ databases">
        <title>Complete Genome Sequences of Two Strains of the Meat Spoilage Bacterium Brochothrix thermosphacta Isolated from Ground Chicken.</title>
        <authorList>
            <person name="Paoli G.C."/>
            <person name="Wijey C."/>
            <person name="Chen C.-Y."/>
            <person name="Nguyen L."/>
            <person name="Yan X."/>
            <person name="Irwin P.L."/>
        </authorList>
    </citation>
    <scope>NUCLEOTIDE SEQUENCE [LARGE SCALE GENOMIC DNA]</scope>
    <source>
        <strain evidence="2 3">BI</strain>
    </source>
</reference>
<feature type="transmembrane region" description="Helical" evidence="1">
    <location>
        <begin position="6"/>
        <end position="23"/>
    </location>
</feature>
<keyword evidence="1" id="KW-1133">Transmembrane helix</keyword>
<feature type="transmembrane region" description="Helical" evidence="1">
    <location>
        <begin position="94"/>
        <end position="115"/>
    </location>
</feature>
<organism evidence="2 3">
    <name type="scientific">Brochothrix thermosphacta</name>
    <name type="common">Microbacterium thermosphactum</name>
    <dbReference type="NCBI Taxonomy" id="2756"/>
    <lineage>
        <taxon>Bacteria</taxon>
        <taxon>Bacillati</taxon>
        <taxon>Bacillota</taxon>
        <taxon>Bacilli</taxon>
        <taxon>Bacillales</taxon>
        <taxon>Listeriaceae</taxon>
        <taxon>Brochothrix</taxon>
    </lineage>
</organism>